<dbReference type="InterPro" id="IPR036291">
    <property type="entry name" value="NAD(P)-bd_dom_sf"/>
</dbReference>
<protein>
    <submittedName>
        <fullName evidence="1">SDR family NAD(P)-dependent oxidoreductase</fullName>
    </submittedName>
</protein>
<evidence type="ECO:0000313" key="1">
    <source>
        <dbReference type="EMBL" id="MFD0852034.1"/>
    </source>
</evidence>
<organism evidence="1 2">
    <name type="scientific">Actinomadura adrarensis</name>
    <dbReference type="NCBI Taxonomy" id="1819600"/>
    <lineage>
        <taxon>Bacteria</taxon>
        <taxon>Bacillati</taxon>
        <taxon>Actinomycetota</taxon>
        <taxon>Actinomycetes</taxon>
        <taxon>Streptosporangiales</taxon>
        <taxon>Thermomonosporaceae</taxon>
        <taxon>Actinomadura</taxon>
    </lineage>
</organism>
<sequence>MLADVTSMSGKTCLVTGATSGIGKETAVRLAMLGARLVVVARTAERGEA</sequence>
<proteinExistence type="predicted"/>
<gene>
    <name evidence="1" type="ORF">ACFQ07_07365</name>
</gene>
<dbReference type="EMBL" id="JBHTIR010001004">
    <property type="protein sequence ID" value="MFD0852034.1"/>
    <property type="molecule type" value="Genomic_DNA"/>
</dbReference>
<dbReference type="SUPFAM" id="SSF51735">
    <property type="entry name" value="NAD(P)-binding Rossmann-fold domains"/>
    <property type="match status" value="1"/>
</dbReference>
<feature type="non-terminal residue" evidence="1">
    <location>
        <position position="49"/>
    </location>
</feature>
<dbReference type="Gene3D" id="3.40.50.720">
    <property type="entry name" value="NAD(P)-binding Rossmann-like Domain"/>
    <property type="match status" value="1"/>
</dbReference>
<keyword evidence="2" id="KW-1185">Reference proteome</keyword>
<dbReference type="Proteomes" id="UP001597083">
    <property type="component" value="Unassembled WGS sequence"/>
</dbReference>
<dbReference type="Pfam" id="PF00106">
    <property type="entry name" value="adh_short"/>
    <property type="match status" value="1"/>
</dbReference>
<dbReference type="InterPro" id="IPR002347">
    <property type="entry name" value="SDR_fam"/>
</dbReference>
<comment type="caution">
    <text evidence="1">The sequence shown here is derived from an EMBL/GenBank/DDBJ whole genome shotgun (WGS) entry which is preliminary data.</text>
</comment>
<reference evidence="2" key="1">
    <citation type="journal article" date="2019" name="Int. J. Syst. Evol. Microbiol.">
        <title>The Global Catalogue of Microorganisms (GCM) 10K type strain sequencing project: providing services to taxonomists for standard genome sequencing and annotation.</title>
        <authorList>
            <consortium name="The Broad Institute Genomics Platform"/>
            <consortium name="The Broad Institute Genome Sequencing Center for Infectious Disease"/>
            <person name="Wu L."/>
            <person name="Ma J."/>
        </authorList>
    </citation>
    <scope>NUCLEOTIDE SEQUENCE [LARGE SCALE GENOMIC DNA]</scope>
    <source>
        <strain evidence="2">JCM 31696</strain>
    </source>
</reference>
<name>A0ABW3CEF6_9ACTN</name>
<evidence type="ECO:0000313" key="2">
    <source>
        <dbReference type="Proteomes" id="UP001597083"/>
    </source>
</evidence>
<accession>A0ABW3CEF6</accession>